<dbReference type="SUPFAM" id="SSF52309">
    <property type="entry name" value="N-(deoxy)ribosyltransferase-like"/>
    <property type="match status" value="1"/>
</dbReference>
<dbReference type="OrthoDB" id="389769at2"/>
<organism evidence="1 2">
    <name type="scientific">Spiroplasma alleghenense</name>
    <dbReference type="NCBI Taxonomy" id="216931"/>
    <lineage>
        <taxon>Bacteria</taxon>
        <taxon>Bacillati</taxon>
        <taxon>Mycoplasmatota</taxon>
        <taxon>Mollicutes</taxon>
        <taxon>Entomoplasmatales</taxon>
        <taxon>Spiroplasmataceae</taxon>
        <taxon>Spiroplasma</taxon>
    </lineage>
</organism>
<dbReference type="RefSeq" id="WP_115557671.1">
    <property type="nucleotide sequence ID" value="NZ_CP031376.1"/>
</dbReference>
<gene>
    <name evidence="1" type="ORF">SALLE_v1c00660</name>
</gene>
<accession>A0A345Z2B3</accession>
<reference evidence="1 2" key="1">
    <citation type="submission" date="2018-07" db="EMBL/GenBank/DDBJ databases">
        <title>Complete genome sequence of Spiroplasma alleghenense PLHS-1 (ATCC 51752).</title>
        <authorList>
            <person name="Chou L."/>
            <person name="Lee T.-Y."/>
            <person name="Tsai Y.-M."/>
            <person name="Kuo C.-H."/>
        </authorList>
    </citation>
    <scope>NUCLEOTIDE SEQUENCE [LARGE SCALE GENOMIC DNA]</scope>
    <source>
        <strain evidence="1 2">PLHS-1</strain>
    </source>
</reference>
<dbReference type="Proteomes" id="UP000254792">
    <property type="component" value="Chromosome"/>
</dbReference>
<evidence type="ECO:0000313" key="1">
    <source>
        <dbReference type="EMBL" id="AXK50742.1"/>
    </source>
</evidence>
<evidence type="ECO:0008006" key="3">
    <source>
        <dbReference type="Google" id="ProtNLM"/>
    </source>
</evidence>
<dbReference type="Gene3D" id="3.40.50.450">
    <property type="match status" value="1"/>
</dbReference>
<sequence>MKKIYNAGSMFNEAQINQRKIEGVNLRKELKGFDIANPIDFDSNLGLGVCPTPKVIWEADYEQLQKAEYVIFELDSLDHGMISEFGIAVEMAKSSHPNKYLIVVISDFRYYQKGSTTQISEFAINHFVFGQLFDQQLNDENRIIQVASHNEAIQAIKNRELYLENRDDKYLKLNQDLDKKYLYETGKMFG</sequence>
<name>A0A345Z2B3_9MOLU</name>
<protein>
    <recommendedName>
        <fullName evidence="3">Nucleoside 2-deoxyribosyltransferase</fullName>
    </recommendedName>
</protein>
<dbReference type="KEGG" id="salx:SALLE_v1c00660"/>
<evidence type="ECO:0000313" key="2">
    <source>
        <dbReference type="Proteomes" id="UP000254792"/>
    </source>
</evidence>
<dbReference type="AlphaFoldDB" id="A0A345Z2B3"/>
<keyword evidence="2" id="KW-1185">Reference proteome</keyword>
<dbReference type="EMBL" id="CP031376">
    <property type="protein sequence ID" value="AXK50742.1"/>
    <property type="molecule type" value="Genomic_DNA"/>
</dbReference>
<proteinExistence type="predicted"/>